<evidence type="ECO:0000313" key="3">
    <source>
        <dbReference type="EMBL" id="QEV64308.1"/>
    </source>
</evidence>
<feature type="region of interest" description="Disordered" evidence="1">
    <location>
        <begin position="303"/>
        <end position="333"/>
    </location>
</feature>
<keyword evidence="3" id="KW-0378">Hydrolase</keyword>
<dbReference type="SUPFAM" id="SSF53474">
    <property type="entry name" value="alpha/beta-Hydrolases"/>
    <property type="match status" value="1"/>
</dbReference>
<gene>
    <name evidence="3" type="ORF">CP982_41115</name>
</gene>
<feature type="compositionally biased region" description="Low complexity" evidence="1">
    <location>
        <begin position="324"/>
        <end position="333"/>
    </location>
</feature>
<dbReference type="GO" id="GO:0016020">
    <property type="term" value="C:membrane"/>
    <property type="evidence" value="ECO:0007669"/>
    <property type="project" value="TreeGrafter"/>
</dbReference>
<evidence type="ECO:0000256" key="1">
    <source>
        <dbReference type="SAM" id="MobiDB-lite"/>
    </source>
</evidence>
<dbReference type="Pfam" id="PF12146">
    <property type="entry name" value="Hydrolase_4"/>
    <property type="match status" value="1"/>
</dbReference>
<proteinExistence type="predicted"/>
<reference evidence="3 4" key="1">
    <citation type="submission" date="2017-09" db="EMBL/GenBank/DDBJ databases">
        <authorList>
            <person name="Lee N."/>
            <person name="Cho B.-K."/>
        </authorList>
    </citation>
    <scope>NUCLEOTIDE SEQUENCE [LARGE SCALE GENOMIC DNA]</scope>
    <source>
        <strain evidence="3 4">ATCC 27465</strain>
    </source>
</reference>
<protein>
    <submittedName>
        <fullName evidence="3">Alpha/beta fold hydrolase</fullName>
    </submittedName>
</protein>
<evidence type="ECO:0000313" key="4">
    <source>
        <dbReference type="Proteomes" id="UP000326505"/>
    </source>
</evidence>
<name>A0A5P2XII0_STRST</name>
<feature type="domain" description="Serine aminopeptidase S33" evidence="2">
    <location>
        <begin position="57"/>
        <end position="283"/>
    </location>
</feature>
<dbReference type="AlphaFoldDB" id="A0A5P2XII0"/>
<dbReference type="InterPro" id="IPR029058">
    <property type="entry name" value="AB_hydrolase_fold"/>
</dbReference>
<dbReference type="GO" id="GO:0016787">
    <property type="term" value="F:hydrolase activity"/>
    <property type="evidence" value="ECO:0007669"/>
    <property type="project" value="UniProtKB-KW"/>
</dbReference>
<dbReference type="InterPro" id="IPR022742">
    <property type="entry name" value="Hydrolase_4"/>
</dbReference>
<dbReference type="InterPro" id="IPR000073">
    <property type="entry name" value="AB_hydrolase_1"/>
</dbReference>
<dbReference type="PANTHER" id="PTHR43798:SF33">
    <property type="entry name" value="HYDROLASE, PUTATIVE (AFU_ORTHOLOGUE AFUA_2G14860)-RELATED"/>
    <property type="match status" value="1"/>
</dbReference>
<accession>A0A5P2XII0</accession>
<dbReference type="Gene3D" id="3.40.50.1820">
    <property type="entry name" value="alpha/beta hydrolase"/>
    <property type="match status" value="1"/>
</dbReference>
<dbReference type="Proteomes" id="UP000326505">
    <property type="component" value="Chromosome"/>
</dbReference>
<organism evidence="3 4">
    <name type="scientific">Streptomyces spectabilis</name>
    <dbReference type="NCBI Taxonomy" id="68270"/>
    <lineage>
        <taxon>Bacteria</taxon>
        <taxon>Bacillati</taxon>
        <taxon>Actinomycetota</taxon>
        <taxon>Actinomycetes</taxon>
        <taxon>Kitasatosporales</taxon>
        <taxon>Streptomycetaceae</taxon>
        <taxon>Streptomyces</taxon>
    </lineage>
</organism>
<dbReference type="InterPro" id="IPR050266">
    <property type="entry name" value="AB_hydrolase_sf"/>
</dbReference>
<evidence type="ECO:0000259" key="2">
    <source>
        <dbReference type="Pfam" id="PF12146"/>
    </source>
</evidence>
<dbReference type="PANTHER" id="PTHR43798">
    <property type="entry name" value="MONOACYLGLYCEROL LIPASE"/>
    <property type="match status" value="1"/>
</dbReference>
<dbReference type="PRINTS" id="PR00111">
    <property type="entry name" value="ABHYDROLASE"/>
</dbReference>
<dbReference type="KEGG" id="sspb:CP982_41115"/>
<sequence>MKRPCRARARRVVIARPGSRAAVRTKETFVPEIPRTPVGLLRPDGARLALYPHGPRDPDLVLVLAHGWQATSAIWDKTVEQLSRPRTLVVRYDQRGHGNSTTGTARPAMSLLADDLHAVIAATAPGDVPVVLVGHSMGGAAVLELAAARPRLFGDKVTGALLVATSGGGLDLAAAGYPLPTRLVGLMRHVMASVCVYAPGVALRLHNLWQPRLSTQPPMDVAGRWFKALMRHDVTELDALRRIPVHVLVGEDDPTVPPVHSHRLAAQLPAARLHVVPRGCHRLPTRHSSSVVSVVELTCEEALQHGGGGSPRAAEPDGTGTGAGPTAVHTPLA</sequence>
<dbReference type="EMBL" id="CP023690">
    <property type="protein sequence ID" value="QEV64308.1"/>
    <property type="molecule type" value="Genomic_DNA"/>
</dbReference>